<comment type="similarity">
    <text evidence="2">Belongs to the mesothelin family.</text>
</comment>
<dbReference type="GO" id="GO:0007160">
    <property type="term" value="P:cell-matrix adhesion"/>
    <property type="evidence" value="ECO:0007669"/>
    <property type="project" value="TreeGrafter"/>
</dbReference>
<protein>
    <submittedName>
        <fullName evidence="8">Uncharacterized protein</fullName>
    </submittedName>
</protein>
<keyword evidence="9" id="KW-1185">Reference proteome</keyword>
<keyword evidence="3" id="KW-0732">Signal</keyword>
<organism evidence="8 9">
    <name type="scientific">Gambusia affinis</name>
    <name type="common">Western mosquitofish</name>
    <name type="synonym">Heterandria affinis</name>
    <dbReference type="NCBI Taxonomy" id="33528"/>
    <lineage>
        <taxon>Eukaryota</taxon>
        <taxon>Metazoa</taxon>
        <taxon>Chordata</taxon>
        <taxon>Craniata</taxon>
        <taxon>Vertebrata</taxon>
        <taxon>Euteleostomi</taxon>
        <taxon>Actinopterygii</taxon>
        <taxon>Neopterygii</taxon>
        <taxon>Teleostei</taxon>
        <taxon>Neoteleostei</taxon>
        <taxon>Acanthomorphata</taxon>
        <taxon>Ovalentaria</taxon>
        <taxon>Atherinomorphae</taxon>
        <taxon>Cyprinodontiformes</taxon>
        <taxon>Poeciliidae</taxon>
        <taxon>Poeciliinae</taxon>
        <taxon>Gambusia</taxon>
    </lineage>
</organism>
<dbReference type="EMBL" id="NHOQ01002481">
    <property type="protein sequence ID" value="PWA16570.1"/>
    <property type="molecule type" value="Genomic_DNA"/>
</dbReference>
<dbReference type="Proteomes" id="UP000250572">
    <property type="component" value="Unassembled WGS sequence"/>
</dbReference>
<evidence type="ECO:0000256" key="2">
    <source>
        <dbReference type="ARBA" id="ARBA00011016"/>
    </source>
</evidence>
<name>A0A315UYJ1_GAMAF</name>
<dbReference type="InterPro" id="IPR010335">
    <property type="entry name" value="Mesothelin"/>
</dbReference>
<evidence type="ECO:0000256" key="4">
    <source>
        <dbReference type="ARBA" id="ARBA00022889"/>
    </source>
</evidence>
<evidence type="ECO:0000256" key="1">
    <source>
        <dbReference type="ARBA" id="ARBA00004370"/>
    </source>
</evidence>
<dbReference type="PANTHER" id="PTHR23412:SF6">
    <property type="entry name" value="MESOTHELIN"/>
    <property type="match status" value="1"/>
</dbReference>
<feature type="region of interest" description="Disordered" evidence="7">
    <location>
        <begin position="412"/>
        <end position="432"/>
    </location>
</feature>
<dbReference type="GO" id="GO:0016020">
    <property type="term" value="C:membrane"/>
    <property type="evidence" value="ECO:0007669"/>
    <property type="project" value="UniProtKB-SubCell"/>
</dbReference>
<reference evidence="8 9" key="1">
    <citation type="journal article" date="2018" name="G3 (Bethesda)">
        <title>A High-Quality Reference Genome for the Invasive Mosquitofish Gambusia affinis Using a Chicago Library.</title>
        <authorList>
            <person name="Hoffberg S.L."/>
            <person name="Troendle N.J."/>
            <person name="Glenn T.C."/>
            <person name="Mahmud O."/>
            <person name="Louha S."/>
            <person name="Chalopin D."/>
            <person name="Bennetzen J.L."/>
            <person name="Mauricio R."/>
        </authorList>
    </citation>
    <scope>NUCLEOTIDE SEQUENCE [LARGE SCALE GENOMIC DNA]</scope>
    <source>
        <strain evidence="8">NE01/NJP1002.9</strain>
        <tissue evidence="8">Muscle</tissue>
    </source>
</reference>
<keyword evidence="5" id="KW-0472">Membrane</keyword>
<dbReference type="PANTHER" id="PTHR23412">
    <property type="entry name" value="STEREOCILIN RELATED"/>
    <property type="match status" value="1"/>
</dbReference>
<comment type="caution">
    <text evidence="8">The sequence shown here is derived from an EMBL/GenBank/DDBJ whole genome shotgun (WGS) entry which is preliminary data.</text>
</comment>
<dbReference type="AlphaFoldDB" id="A0A315UYJ1"/>
<evidence type="ECO:0000256" key="5">
    <source>
        <dbReference type="ARBA" id="ARBA00023136"/>
    </source>
</evidence>
<evidence type="ECO:0000256" key="6">
    <source>
        <dbReference type="ARBA" id="ARBA00023180"/>
    </source>
</evidence>
<sequence length="658" mass="70591">ISAALTSTIKNFTKETFEELGSASSALTIGQILTVPPSVLVSSLSTLGSVKNWGQDQATTVIQSITSSGFQINSAASLESLGTLVVGLPSESIQKISASEILSASKSPNVVSNILEASKVVQETFVRKIISVDANPVKLLENVPDVLANEIPSSLLVFSESTVNINMINKKMWTPDQSAMFIGILGESGFDIEQLSPSVLQGFSCSSVQKMSKAKIKQMINACRPRKERAKVDLKEPQSKAIITKYLNTSGNSLGSSELNIIDSNLCSLDTSTLQTITADSIRNAKHLNVASCSTEQKRVLYQTSNSSFSVHRDNPINFFNLVKGYLGGAPQADIATLSRQNISMDVQTFRSLDINVITNLTVANVQGLMGENLRDLKLFENDTVVQTWVNLQLQSDLNTLGLGLITTRADPTVPTSTNSTEPQEHGQHNGTDAAAVVEESGNGGSPVFPPPKPLAMLHCGGRALQSVSRKSRSTEDLQLSRTGLPNYGVLLVMILGPRVQQNVNLALFMVRSTSQAITNMRSSDQMLTGHAVKAKGQSDEVLQRYESRGGAVAQSHDVQHVVTDARSATASPSERCRTEGRCPEGRQRTVSCLDLQTTNGTLIQRQGSKVRQVMGSLGGGYVHEGNHAAAGVGAEAARLQVTWVKTEQGVRVMQVTL</sequence>
<evidence type="ECO:0000313" key="8">
    <source>
        <dbReference type="EMBL" id="PWA16570.1"/>
    </source>
</evidence>
<evidence type="ECO:0000256" key="3">
    <source>
        <dbReference type="ARBA" id="ARBA00022729"/>
    </source>
</evidence>
<evidence type="ECO:0000256" key="7">
    <source>
        <dbReference type="SAM" id="MobiDB-lite"/>
    </source>
</evidence>
<keyword evidence="4" id="KW-0130">Cell adhesion</keyword>
<keyword evidence="6" id="KW-0325">Glycoprotein</keyword>
<dbReference type="GO" id="GO:0009986">
    <property type="term" value="C:cell surface"/>
    <property type="evidence" value="ECO:0007669"/>
    <property type="project" value="TreeGrafter"/>
</dbReference>
<evidence type="ECO:0000313" key="9">
    <source>
        <dbReference type="Proteomes" id="UP000250572"/>
    </source>
</evidence>
<comment type="subcellular location">
    <subcellularLocation>
        <location evidence="1">Membrane</location>
    </subcellularLocation>
</comment>
<proteinExistence type="inferred from homology"/>
<accession>A0A315UYJ1</accession>
<gene>
    <name evidence="8" type="ORF">CCH79_00004316</name>
</gene>
<dbReference type="InterPro" id="IPR026664">
    <property type="entry name" value="Stereocilin-rel"/>
</dbReference>
<feature type="non-terminal residue" evidence="8">
    <location>
        <position position="1"/>
    </location>
</feature>
<dbReference type="Pfam" id="PF06060">
    <property type="entry name" value="Mesothelin"/>
    <property type="match status" value="1"/>
</dbReference>